<evidence type="ECO:0000256" key="3">
    <source>
        <dbReference type="ARBA" id="ARBA00022650"/>
    </source>
</evidence>
<dbReference type="InterPro" id="IPR029036">
    <property type="entry name" value="P5CR_dimer"/>
</dbReference>
<dbReference type="GO" id="GO:0004735">
    <property type="term" value="F:pyrroline-5-carboxylate reductase activity"/>
    <property type="evidence" value="ECO:0007669"/>
    <property type="project" value="UniProtKB-EC"/>
</dbReference>
<dbReference type="InterPro" id="IPR028939">
    <property type="entry name" value="P5C_Rdtase_cat_N"/>
</dbReference>
<dbReference type="HAMAP" id="MF_01925">
    <property type="entry name" value="P5C_reductase"/>
    <property type="match status" value="1"/>
</dbReference>
<evidence type="ECO:0000259" key="10">
    <source>
        <dbReference type="Pfam" id="PF03807"/>
    </source>
</evidence>
<protein>
    <recommendedName>
        <fullName evidence="9">Pyrroline-5-carboxylate reductase</fullName>
        <ecNumber evidence="9">1.5.1.2</ecNumber>
    </recommendedName>
</protein>
<keyword evidence="9" id="KW-0028">Amino-acid biosynthesis</keyword>
<evidence type="ECO:0000256" key="9">
    <source>
        <dbReference type="RuleBase" id="RU003903"/>
    </source>
</evidence>
<evidence type="ECO:0000256" key="4">
    <source>
        <dbReference type="ARBA" id="ARBA00022857"/>
    </source>
</evidence>
<dbReference type="PIRSF" id="PIRSF000193">
    <property type="entry name" value="Pyrrol-5-carb_rd"/>
    <property type="match status" value="1"/>
</dbReference>
<sequence length="316" mass="33462">MLAVARSLGRSGLLIRACCMIDFPVNRQASTSADVQSLLRSKHVGFLGSGQMAQALAQGFLGNGILKGSQVTMTDRISNTPAEAHLFEPIKRLQEKFGIEYLQTNDVMAKKSDIIFACVKPNVILPALKEISAYLNNKLIISIAAGTTLDQIKQVLPSSARLIRIMPNTPCLVQAGTAVYSNGPEVKPDDVQILKTLCTPIFNLFEEVPESLINPVSGISGCGPAYMFLIAEALADGGVRMGVPRQLAHKLAISMMAGSAALMEKTGENPAKLKNDVCSPGGATIAAVHALEEGGVRAAIINAVRAATLRSEELAP</sequence>
<dbReference type="EMBL" id="QNGE01003193">
    <property type="protein sequence ID" value="KAA3674381.1"/>
    <property type="molecule type" value="Genomic_DNA"/>
</dbReference>
<dbReference type="PROSITE" id="PS00521">
    <property type="entry name" value="P5CR"/>
    <property type="match status" value="1"/>
</dbReference>
<keyword evidence="4 8" id="KW-0521">NADP</keyword>
<dbReference type="InterPro" id="IPR053790">
    <property type="entry name" value="P5CR-like_CS"/>
</dbReference>
<dbReference type="SUPFAM" id="SSF51735">
    <property type="entry name" value="NAD(P)-binding Rossmann-fold domains"/>
    <property type="match status" value="1"/>
</dbReference>
<dbReference type="InterPro" id="IPR008927">
    <property type="entry name" value="6-PGluconate_DH-like_C_sf"/>
</dbReference>
<organism evidence="12 13">
    <name type="scientific">Paragonimus westermani</name>
    <dbReference type="NCBI Taxonomy" id="34504"/>
    <lineage>
        <taxon>Eukaryota</taxon>
        <taxon>Metazoa</taxon>
        <taxon>Spiralia</taxon>
        <taxon>Lophotrochozoa</taxon>
        <taxon>Platyhelminthes</taxon>
        <taxon>Trematoda</taxon>
        <taxon>Digenea</taxon>
        <taxon>Plagiorchiida</taxon>
        <taxon>Troglotremata</taxon>
        <taxon>Troglotrematidae</taxon>
        <taxon>Paragonimus</taxon>
    </lineage>
</organism>
<comment type="function">
    <text evidence="7">Oxidoreductase that catalyzes the last step in proline biosynthesis, which corresponds to the reduction of pyrroline-5-carboxylate (P5C) to L-proline using NAD(P)H. Proline is synthesized from either glutamate or ornithine; both are converted to P5C, and then to proline via pyrroline-5-carboxylate reductases (PYCRs). PYCR3 is exclusively linked to the biosynthesis of proline from ornithine.</text>
</comment>
<dbReference type="FunFam" id="1.10.3730.10:FF:000001">
    <property type="entry name" value="Pyrroline-5-carboxylate reductase"/>
    <property type="match status" value="1"/>
</dbReference>
<evidence type="ECO:0000256" key="6">
    <source>
        <dbReference type="ARBA" id="ARBA00038523"/>
    </source>
</evidence>
<evidence type="ECO:0000256" key="2">
    <source>
        <dbReference type="ARBA" id="ARBA00005525"/>
    </source>
</evidence>
<dbReference type="Gene3D" id="1.10.3730.10">
    <property type="entry name" value="ProC C-terminal domain-like"/>
    <property type="match status" value="1"/>
</dbReference>
<comment type="catalytic activity">
    <reaction evidence="9">
        <text>L-proline + NADP(+) = (S)-1-pyrroline-5-carboxylate + NADPH + 2 H(+)</text>
        <dbReference type="Rhea" id="RHEA:14109"/>
        <dbReference type="ChEBI" id="CHEBI:15378"/>
        <dbReference type="ChEBI" id="CHEBI:17388"/>
        <dbReference type="ChEBI" id="CHEBI:57783"/>
        <dbReference type="ChEBI" id="CHEBI:58349"/>
        <dbReference type="ChEBI" id="CHEBI:60039"/>
        <dbReference type="EC" id="1.5.1.2"/>
    </reaction>
</comment>
<reference evidence="12 13" key="1">
    <citation type="journal article" date="2019" name="Gigascience">
        <title>Whole-genome sequence of the oriental lung fluke Paragonimus westermani.</title>
        <authorList>
            <person name="Oey H."/>
            <person name="Zakrzewski M."/>
            <person name="Narain K."/>
            <person name="Devi K.R."/>
            <person name="Agatsuma T."/>
            <person name="Nawaratna S."/>
            <person name="Gobert G.N."/>
            <person name="Jones M.K."/>
            <person name="Ragan M.A."/>
            <person name="McManus D.P."/>
            <person name="Krause L."/>
        </authorList>
    </citation>
    <scope>NUCLEOTIDE SEQUENCE [LARGE SCALE GENOMIC DNA]</scope>
    <source>
        <strain evidence="12 13">IND2009</strain>
    </source>
</reference>
<dbReference type="Gene3D" id="3.40.50.720">
    <property type="entry name" value="NAD(P)-binding Rossmann-like Domain"/>
    <property type="match status" value="1"/>
</dbReference>
<proteinExistence type="inferred from homology"/>
<keyword evidence="5 9" id="KW-0560">Oxidoreductase</keyword>
<dbReference type="AlphaFoldDB" id="A0A5J4NFE2"/>
<feature type="binding site" evidence="8">
    <location>
        <position position="105"/>
    </location>
    <ligand>
        <name>NADPH</name>
        <dbReference type="ChEBI" id="CHEBI:57783"/>
    </ligand>
</feature>
<feature type="binding site" evidence="8">
    <location>
        <begin position="47"/>
        <end position="52"/>
    </location>
    <ligand>
        <name>NADP(+)</name>
        <dbReference type="ChEBI" id="CHEBI:58349"/>
    </ligand>
</feature>
<evidence type="ECO:0000313" key="12">
    <source>
        <dbReference type="EMBL" id="KAA3674381.1"/>
    </source>
</evidence>
<evidence type="ECO:0000256" key="5">
    <source>
        <dbReference type="ARBA" id="ARBA00023002"/>
    </source>
</evidence>
<feature type="domain" description="Pyrroline-5-carboxylate reductase dimerisation" evidence="11">
    <location>
        <begin position="210"/>
        <end position="314"/>
    </location>
</feature>
<evidence type="ECO:0000256" key="8">
    <source>
        <dbReference type="PIRSR" id="PIRSR000193-1"/>
    </source>
</evidence>
<evidence type="ECO:0000259" key="11">
    <source>
        <dbReference type="Pfam" id="PF14748"/>
    </source>
</evidence>
<dbReference type="InterPro" id="IPR036291">
    <property type="entry name" value="NAD(P)-bd_dom_sf"/>
</dbReference>
<comment type="similarity">
    <text evidence="2 9">Belongs to the pyrroline-5-carboxylate reductase family.</text>
</comment>
<comment type="pathway">
    <text evidence="1 9">Amino-acid biosynthesis; L-proline biosynthesis; L-proline from L-glutamate 5-semialdehyde: step 1/1.</text>
</comment>
<name>A0A5J4NFE2_9TREM</name>
<feature type="domain" description="Pyrroline-5-carboxylate reductase catalytic N-terminal" evidence="10">
    <location>
        <begin position="44"/>
        <end position="146"/>
    </location>
</feature>
<dbReference type="EC" id="1.5.1.2" evidence="9"/>
<evidence type="ECO:0000256" key="1">
    <source>
        <dbReference type="ARBA" id="ARBA00005205"/>
    </source>
</evidence>
<dbReference type="SUPFAM" id="SSF48179">
    <property type="entry name" value="6-phosphogluconate dehydrogenase C-terminal domain-like"/>
    <property type="match status" value="1"/>
</dbReference>
<dbReference type="UniPathway" id="UPA00098">
    <property type="reaction ID" value="UER00361"/>
</dbReference>
<dbReference type="GO" id="GO:0055129">
    <property type="term" value="P:L-proline biosynthetic process"/>
    <property type="evidence" value="ECO:0007669"/>
    <property type="project" value="UniProtKB-UniPathway"/>
</dbReference>
<comment type="caution">
    <text evidence="12">The sequence shown here is derived from an EMBL/GenBank/DDBJ whole genome shotgun (WGS) entry which is preliminary data.</text>
</comment>
<dbReference type="PANTHER" id="PTHR11645">
    <property type="entry name" value="PYRROLINE-5-CARBOXYLATE REDUCTASE"/>
    <property type="match status" value="1"/>
</dbReference>
<dbReference type="PANTHER" id="PTHR11645:SF0">
    <property type="entry name" value="PYRROLINE-5-CARBOXYLATE REDUCTASE 3"/>
    <property type="match status" value="1"/>
</dbReference>
<comment type="subunit">
    <text evidence="6">Homodecamer; composed of 5 homodimers.</text>
</comment>
<accession>A0A5J4NFE2</accession>
<dbReference type="Pfam" id="PF14748">
    <property type="entry name" value="P5CR_dimer"/>
    <property type="match status" value="1"/>
</dbReference>
<dbReference type="InterPro" id="IPR000304">
    <property type="entry name" value="Pyrroline-COOH_reductase"/>
</dbReference>
<evidence type="ECO:0000313" key="13">
    <source>
        <dbReference type="Proteomes" id="UP000324629"/>
    </source>
</evidence>
<dbReference type="NCBIfam" id="TIGR00112">
    <property type="entry name" value="proC"/>
    <property type="match status" value="1"/>
</dbReference>
<gene>
    <name evidence="12" type="ORF">DEA37_0011218</name>
</gene>
<dbReference type="Proteomes" id="UP000324629">
    <property type="component" value="Unassembled WGS sequence"/>
</dbReference>
<keyword evidence="3 9" id="KW-0641">Proline biosynthesis</keyword>
<keyword evidence="13" id="KW-1185">Reference proteome</keyword>
<dbReference type="Pfam" id="PF03807">
    <property type="entry name" value="F420_oxidored"/>
    <property type="match status" value="1"/>
</dbReference>
<evidence type="ECO:0000256" key="7">
    <source>
        <dbReference type="ARBA" id="ARBA00049975"/>
    </source>
</evidence>